<evidence type="ECO:0000313" key="2">
    <source>
        <dbReference type="EMBL" id="OGZ05674.1"/>
    </source>
</evidence>
<feature type="signal peptide" evidence="1">
    <location>
        <begin position="1"/>
        <end position="18"/>
    </location>
</feature>
<proteinExistence type="predicted"/>
<dbReference type="EMBL" id="MHLI01000008">
    <property type="protein sequence ID" value="OGZ05674.1"/>
    <property type="molecule type" value="Genomic_DNA"/>
</dbReference>
<keyword evidence="1" id="KW-0732">Signal</keyword>
<protein>
    <submittedName>
        <fullName evidence="2">Uncharacterized protein</fullName>
    </submittedName>
</protein>
<name>A0A1G2CWE2_9BACT</name>
<evidence type="ECO:0000256" key="1">
    <source>
        <dbReference type="SAM" id="SignalP"/>
    </source>
</evidence>
<sequence length="81" mass="9151">MRSLLVFVLSAIAATALLSQKRTLSTTAYLDTPEMAQLRSTLDGLYSDLQELEALHKKMAADDVDPRYFQPRIPTPIKYLH</sequence>
<dbReference type="AlphaFoldDB" id="A0A1G2CWE2"/>
<comment type="caution">
    <text evidence="2">The sequence shown here is derived from an EMBL/GenBank/DDBJ whole genome shotgun (WGS) entry which is preliminary data.</text>
</comment>
<gene>
    <name evidence="2" type="ORF">A2845_04945</name>
</gene>
<feature type="chain" id="PRO_5009582418" evidence="1">
    <location>
        <begin position="19"/>
        <end position="81"/>
    </location>
</feature>
<accession>A0A1G2CWE2</accession>
<dbReference type="Proteomes" id="UP000177122">
    <property type="component" value="Unassembled WGS sequence"/>
</dbReference>
<reference evidence="2 3" key="1">
    <citation type="journal article" date="2016" name="Nat. Commun.">
        <title>Thousands of microbial genomes shed light on interconnected biogeochemical processes in an aquifer system.</title>
        <authorList>
            <person name="Anantharaman K."/>
            <person name="Brown C.T."/>
            <person name="Hug L.A."/>
            <person name="Sharon I."/>
            <person name="Castelle C.J."/>
            <person name="Probst A.J."/>
            <person name="Thomas B.C."/>
            <person name="Singh A."/>
            <person name="Wilkins M.J."/>
            <person name="Karaoz U."/>
            <person name="Brodie E.L."/>
            <person name="Williams K.H."/>
            <person name="Hubbard S.S."/>
            <person name="Banfield J.F."/>
        </authorList>
    </citation>
    <scope>NUCLEOTIDE SEQUENCE [LARGE SCALE GENOMIC DNA]</scope>
</reference>
<evidence type="ECO:0000313" key="3">
    <source>
        <dbReference type="Proteomes" id="UP000177122"/>
    </source>
</evidence>
<organism evidence="2 3">
    <name type="scientific">Candidatus Lloydbacteria bacterium RIFCSPHIGHO2_01_FULL_49_22</name>
    <dbReference type="NCBI Taxonomy" id="1798658"/>
    <lineage>
        <taxon>Bacteria</taxon>
        <taxon>Candidatus Lloydiibacteriota</taxon>
    </lineage>
</organism>